<organism evidence="2 3">
    <name type="scientific">Colletotrichum tabaci</name>
    <dbReference type="NCBI Taxonomy" id="1209068"/>
    <lineage>
        <taxon>Eukaryota</taxon>
        <taxon>Fungi</taxon>
        <taxon>Dikarya</taxon>
        <taxon>Ascomycota</taxon>
        <taxon>Pezizomycotina</taxon>
        <taxon>Sordariomycetes</taxon>
        <taxon>Hypocreomycetidae</taxon>
        <taxon>Glomerellales</taxon>
        <taxon>Glomerellaceae</taxon>
        <taxon>Colletotrichum</taxon>
        <taxon>Colletotrichum destructivum species complex</taxon>
    </lineage>
</organism>
<keyword evidence="1" id="KW-0812">Transmembrane</keyword>
<accession>A0AAV9TJ62</accession>
<protein>
    <submittedName>
        <fullName evidence="2">Uncharacterized protein</fullName>
    </submittedName>
</protein>
<dbReference type="Proteomes" id="UP001327957">
    <property type="component" value="Unassembled WGS sequence"/>
</dbReference>
<dbReference type="EMBL" id="JASAOK010000018">
    <property type="protein sequence ID" value="KAK6222531.1"/>
    <property type="molecule type" value="Genomic_DNA"/>
</dbReference>
<evidence type="ECO:0000313" key="2">
    <source>
        <dbReference type="EMBL" id="KAK6222531.1"/>
    </source>
</evidence>
<comment type="caution">
    <text evidence="2">The sequence shown here is derived from an EMBL/GenBank/DDBJ whole genome shotgun (WGS) entry which is preliminary data.</text>
</comment>
<reference evidence="2 3" key="1">
    <citation type="submission" date="2023-04" db="EMBL/GenBank/DDBJ databases">
        <title>Colletotrichum tabacum stain YC1 causing leaf anthracnose on Nicotiana tabacum(L.) cv.</title>
        <authorList>
            <person name="Ji Z."/>
            <person name="Wang M."/>
            <person name="Zhang J."/>
            <person name="Wang N."/>
            <person name="Zhou Z."/>
        </authorList>
    </citation>
    <scope>NUCLEOTIDE SEQUENCE [LARGE SCALE GENOMIC DNA]</scope>
    <source>
        <strain evidence="2 3">YC1</strain>
    </source>
</reference>
<sequence length="48" mass="5324">MGSEALSAEVVCSIVFGIIATTLAMVGVIQNCFRKRAKERDLEQHQSW</sequence>
<evidence type="ECO:0000313" key="3">
    <source>
        <dbReference type="Proteomes" id="UP001327957"/>
    </source>
</evidence>
<name>A0AAV9TJ62_9PEZI</name>
<dbReference type="AlphaFoldDB" id="A0AAV9TJ62"/>
<feature type="transmembrane region" description="Helical" evidence="1">
    <location>
        <begin position="6"/>
        <end position="29"/>
    </location>
</feature>
<keyword evidence="3" id="KW-1185">Reference proteome</keyword>
<evidence type="ECO:0000256" key="1">
    <source>
        <dbReference type="SAM" id="Phobius"/>
    </source>
</evidence>
<gene>
    <name evidence="2" type="ORF">QIS74_04233</name>
</gene>
<keyword evidence="1" id="KW-0472">Membrane</keyword>
<keyword evidence="1" id="KW-1133">Transmembrane helix</keyword>
<proteinExistence type="predicted"/>